<protein>
    <submittedName>
        <fullName evidence="4">Acyl-CoA dehydrogenase family protein</fullName>
    </submittedName>
</protein>
<dbReference type="InterPro" id="IPR052161">
    <property type="entry name" value="Mycobact_Acyl-CoA_DH"/>
</dbReference>
<organism evidence="4 5">
    <name type="scientific">Actinocorallia aurantiaca</name>
    <dbReference type="NCBI Taxonomy" id="46204"/>
    <lineage>
        <taxon>Bacteria</taxon>
        <taxon>Bacillati</taxon>
        <taxon>Actinomycetota</taxon>
        <taxon>Actinomycetes</taxon>
        <taxon>Streptosporangiales</taxon>
        <taxon>Thermomonosporaceae</taxon>
        <taxon>Actinocorallia</taxon>
    </lineage>
</organism>
<evidence type="ECO:0000256" key="1">
    <source>
        <dbReference type="ARBA" id="ARBA00023002"/>
    </source>
</evidence>
<dbReference type="Proteomes" id="UP001501842">
    <property type="component" value="Unassembled WGS sequence"/>
</dbReference>
<evidence type="ECO:0000313" key="5">
    <source>
        <dbReference type="Proteomes" id="UP001501842"/>
    </source>
</evidence>
<dbReference type="PROSITE" id="PS00072">
    <property type="entry name" value="ACYL_COA_DH_1"/>
    <property type="match status" value="1"/>
</dbReference>
<dbReference type="EMBL" id="BAAATZ010000033">
    <property type="protein sequence ID" value="GAA2736642.1"/>
    <property type="molecule type" value="Genomic_DNA"/>
</dbReference>
<accession>A0ABN3UPU2</accession>
<dbReference type="InterPro" id="IPR013786">
    <property type="entry name" value="AcylCoA_DH/ox_N"/>
</dbReference>
<dbReference type="InterPro" id="IPR046373">
    <property type="entry name" value="Acyl-CoA_Oxase/DH_mid-dom_sf"/>
</dbReference>
<dbReference type="InterPro" id="IPR006089">
    <property type="entry name" value="Acyl-CoA_DH_CS"/>
</dbReference>
<sequence length="383" mass="41084">MKFDLVPPASRAAADLDGLRREVRALLAEQRSAGVFTPTVDSWGNGWNPEFSRALAERGWVGMTVPRQYGGGGRSFVERFAVTEELLAAGAPVSAHWVADRQVAPSLLRHGTDEQRARFLPPITRAEEFWAIGMSEPGSGSDLASVRTKAVPVEGGWIVSGTKLWTSGAHHAHFFIVLARTAPTDPERRHEGLSQFIVPLDAPHVRISPVLNLSGEHHFNEVVLDEVYVPDGMLLGEPGTGWRQVTAELGFERSGSERFLSTYALLAEALREAGSGGIPSDPRLGALVGRHFGLHHMSLAVSQALERGDAADIPAAVVKLLGTQMEGDVVDVVDELVGPSERDASPVLAEFLRAGVLSRPGFTIRGGTTQVLNGVVARGLGLR</sequence>
<comment type="caution">
    <text evidence="4">The sequence shown here is derived from an EMBL/GenBank/DDBJ whole genome shotgun (WGS) entry which is preliminary data.</text>
</comment>
<keyword evidence="1" id="KW-0560">Oxidoreductase</keyword>
<dbReference type="InterPro" id="IPR006091">
    <property type="entry name" value="Acyl-CoA_Oxase/DH_mid-dom"/>
</dbReference>
<dbReference type="Gene3D" id="1.10.540.10">
    <property type="entry name" value="Acyl-CoA dehydrogenase/oxidase, N-terminal domain"/>
    <property type="match status" value="1"/>
</dbReference>
<dbReference type="PANTHER" id="PTHR43292">
    <property type="entry name" value="ACYL-COA DEHYDROGENASE"/>
    <property type="match status" value="1"/>
</dbReference>
<dbReference type="SUPFAM" id="SSF56645">
    <property type="entry name" value="Acyl-CoA dehydrogenase NM domain-like"/>
    <property type="match status" value="1"/>
</dbReference>
<evidence type="ECO:0000259" key="2">
    <source>
        <dbReference type="Pfam" id="PF02770"/>
    </source>
</evidence>
<feature type="domain" description="Acyl-CoA oxidase/dehydrogenase middle" evidence="2">
    <location>
        <begin position="131"/>
        <end position="226"/>
    </location>
</feature>
<dbReference type="RefSeq" id="WP_344456315.1">
    <property type="nucleotide sequence ID" value="NZ_BAAATZ010000033.1"/>
</dbReference>
<dbReference type="PANTHER" id="PTHR43292:SF4">
    <property type="entry name" value="ACYL-COA DEHYDROGENASE FADE34"/>
    <property type="match status" value="1"/>
</dbReference>
<dbReference type="Pfam" id="PF02770">
    <property type="entry name" value="Acyl-CoA_dh_M"/>
    <property type="match status" value="1"/>
</dbReference>
<dbReference type="InterPro" id="IPR037069">
    <property type="entry name" value="AcylCoA_DH/ox_N_sf"/>
</dbReference>
<proteinExistence type="predicted"/>
<dbReference type="Gene3D" id="2.40.110.10">
    <property type="entry name" value="Butyryl-CoA Dehydrogenase, subunit A, domain 2"/>
    <property type="match status" value="1"/>
</dbReference>
<dbReference type="Pfam" id="PF02771">
    <property type="entry name" value="Acyl-CoA_dh_N"/>
    <property type="match status" value="1"/>
</dbReference>
<feature type="domain" description="Acyl-CoA dehydrogenase/oxidase N-terminal" evidence="3">
    <location>
        <begin position="19"/>
        <end position="127"/>
    </location>
</feature>
<gene>
    <name evidence="4" type="ORF">GCM10010439_64230</name>
</gene>
<name>A0ABN3UPU2_9ACTN</name>
<evidence type="ECO:0000259" key="3">
    <source>
        <dbReference type="Pfam" id="PF02771"/>
    </source>
</evidence>
<dbReference type="InterPro" id="IPR009100">
    <property type="entry name" value="AcylCoA_DH/oxidase_NM_dom_sf"/>
</dbReference>
<keyword evidence="5" id="KW-1185">Reference proteome</keyword>
<dbReference type="Gene3D" id="1.20.140.10">
    <property type="entry name" value="Butyryl-CoA Dehydrogenase, subunit A, domain 3"/>
    <property type="match status" value="1"/>
</dbReference>
<reference evidence="4 5" key="1">
    <citation type="journal article" date="2019" name="Int. J. Syst. Evol. Microbiol.">
        <title>The Global Catalogue of Microorganisms (GCM) 10K type strain sequencing project: providing services to taxonomists for standard genome sequencing and annotation.</title>
        <authorList>
            <consortium name="The Broad Institute Genomics Platform"/>
            <consortium name="The Broad Institute Genome Sequencing Center for Infectious Disease"/>
            <person name="Wu L."/>
            <person name="Ma J."/>
        </authorList>
    </citation>
    <scope>NUCLEOTIDE SEQUENCE [LARGE SCALE GENOMIC DNA]</scope>
    <source>
        <strain evidence="4 5">JCM 8201</strain>
    </source>
</reference>
<evidence type="ECO:0000313" key="4">
    <source>
        <dbReference type="EMBL" id="GAA2736642.1"/>
    </source>
</evidence>